<evidence type="ECO:0000313" key="2">
    <source>
        <dbReference type="EMBL" id="MXP79051.1"/>
    </source>
</evidence>
<name>A0A7X3MM89_9FIRM</name>
<dbReference type="InterPro" id="IPR006059">
    <property type="entry name" value="SBP"/>
</dbReference>
<dbReference type="PROSITE" id="PS51257">
    <property type="entry name" value="PROKAR_LIPOPROTEIN"/>
    <property type="match status" value="1"/>
</dbReference>
<evidence type="ECO:0000313" key="3">
    <source>
        <dbReference type="Proteomes" id="UP000460412"/>
    </source>
</evidence>
<accession>A0A7X3MM89</accession>
<gene>
    <name evidence="2" type="ORF">GN277_28230</name>
</gene>
<dbReference type="Gene3D" id="3.40.190.10">
    <property type="entry name" value="Periplasmic binding protein-like II"/>
    <property type="match status" value="2"/>
</dbReference>
<dbReference type="AlphaFoldDB" id="A0A7X3MM89"/>
<sequence length="735" mass="80916">MKYKGFHRMICILLSAALVFTSLAGCEKKGTSESPSGAGGDDSGGRAMGRYMEEELSLPAEFSSIYDMKKLEDGSIRIAGCSEDRESVWETKDVGISWEKVYDFPEELQDDVRDTAVSSGGRVACVYDEGADADMKEIFYLMEPDGAFGRIPFELPQAEELYVNLVRQILFVGNDRLLICDDQGIFYLVNVADGSVVRTFEFGNSENMYVAFAMGKMLLFQSISEVLLYDSETGEQQSPGEAMQNGLTESGMIRAADTLDAGESIYYVTEQGMYHYRFGGSVVEQLIDGELNSLGSFSVDVGSLLMLEERNLLAAKSDGNEEAGSKAGILKFAYSEDTPAKPDKELKVYSLYEDNSIRQAVGGFQKEHADVYVHYEAALSGEDGMTVSDALKTLTTEIMAGKGPDVLVLDGMPIETYAEKGILRDLSSVIEENKEEYFEDVRNAYRNKEELCAVPTRFLIPMVQAGSAYYVPGEDFDTFTKRVGALENMEPEEVISRFWYSSSAAWKKEDKTLDESKVQEFFEGLKRAYGDSPEGAEEKEDSALPGTDIMQGDFRLLAGTWKISAGLFGANPDYKFLLAVTEHLDGGDFGCMPGQAEHVFVPSVTVGISSKGSQPEAAEQFVKYLFSGEMQKISQGSGLPVQKEAFRSTIDGHQYEGNTSWVDLEEGIRFELAPRTEEEIQRLMGLAESLKTPALQDEVIKEAVLEQGEKVLGGETDPKEAAAAVAQKVNLYLAE</sequence>
<feature type="signal peptide" evidence="1">
    <location>
        <begin position="1"/>
        <end position="24"/>
    </location>
</feature>
<dbReference type="Proteomes" id="UP000460412">
    <property type="component" value="Unassembled WGS sequence"/>
</dbReference>
<feature type="chain" id="PRO_5039093998" evidence="1">
    <location>
        <begin position="25"/>
        <end position="735"/>
    </location>
</feature>
<organism evidence="2 3">
    <name type="scientific">Sporofaciens musculi</name>
    <dbReference type="NCBI Taxonomy" id="2681861"/>
    <lineage>
        <taxon>Bacteria</taxon>
        <taxon>Bacillati</taxon>
        <taxon>Bacillota</taxon>
        <taxon>Clostridia</taxon>
        <taxon>Lachnospirales</taxon>
        <taxon>Lachnospiraceae</taxon>
        <taxon>Sporofaciens</taxon>
    </lineage>
</organism>
<evidence type="ECO:0000256" key="1">
    <source>
        <dbReference type="SAM" id="SignalP"/>
    </source>
</evidence>
<keyword evidence="1" id="KW-0732">Signal</keyword>
<dbReference type="InterPro" id="IPR036322">
    <property type="entry name" value="WD40_repeat_dom_sf"/>
</dbReference>
<dbReference type="Pfam" id="PF01547">
    <property type="entry name" value="SBP_bac_1"/>
    <property type="match status" value="1"/>
</dbReference>
<dbReference type="RefSeq" id="WP_159757601.1">
    <property type="nucleotide sequence ID" value="NZ_WUQX01000003.1"/>
</dbReference>
<dbReference type="SUPFAM" id="SSF53850">
    <property type="entry name" value="Periplasmic binding protein-like II"/>
    <property type="match status" value="1"/>
</dbReference>
<dbReference type="EMBL" id="WUQX01000003">
    <property type="protein sequence ID" value="MXP79051.1"/>
    <property type="molecule type" value="Genomic_DNA"/>
</dbReference>
<protein>
    <submittedName>
        <fullName evidence="2">Extracellular solute-binding protein</fullName>
    </submittedName>
</protein>
<proteinExistence type="predicted"/>
<geneLocation type="plasmid" evidence="2">
    <name>unnamed</name>
</geneLocation>
<comment type="caution">
    <text evidence="2">The sequence shown here is derived from an EMBL/GenBank/DDBJ whole genome shotgun (WGS) entry which is preliminary data.</text>
</comment>
<dbReference type="SUPFAM" id="SSF50978">
    <property type="entry name" value="WD40 repeat-like"/>
    <property type="match status" value="1"/>
</dbReference>
<keyword evidence="2" id="KW-0614">Plasmid</keyword>
<reference evidence="2 3" key="1">
    <citation type="submission" date="2019-12" db="EMBL/GenBank/DDBJ databases">
        <title>Sporaefaciens musculi gen. nov., sp. nov., a novel bacterium isolated from the caecum of an obese mouse.</title>
        <authorList>
            <person name="Rasmussen T.S."/>
            <person name="Streidl T."/>
            <person name="Hitch T.C.A."/>
            <person name="Wortmann E."/>
            <person name="Deptula P."/>
            <person name="Hansen M."/>
            <person name="Nielsen D.S."/>
            <person name="Clavel T."/>
            <person name="Vogensen F.K."/>
        </authorList>
    </citation>
    <scope>NUCLEOTIDE SEQUENCE [LARGE SCALE GENOMIC DNA]</scope>
    <source>
        <strain evidence="2 3">WCA-9-b2</strain>
        <plasmid evidence="2">unnamed</plasmid>
    </source>
</reference>
<keyword evidence="3" id="KW-1185">Reference proteome</keyword>